<dbReference type="PANTHER" id="PTHR40688:SF2">
    <property type="entry name" value="RIBBON-HELIX-HELIX PROTEIN COPG DOMAIN-CONTAINING PROTEIN"/>
    <property type="match status" value="1"/>
</dbReference>
<name>A0A6I2L2A9_9BURK</name>
<dbReference type="InterPro" id="IPR052991">
    <property type="entry name" value="Non-func_TypeII_TA_Antitoxin"/>
</dbReference>
<dbReference type="RefSeq" id="WP_154376888.1">
    <property type="nucleotide sequence ID" value="NZ_WKJK01000006.1"/>
</dbReference>
<dbReference type="PANTHER" id="PTHR40688">
    <property type="match status" value="1"/>
</dbReference>
<sequence>MANSLCIEVQVTPELKQAVDEIAALSGQALPEIAQDALEHYVSWRSAQLTDLQEAIAAADRGEFASEDEVQALFARYGA</sequence>
<dbReference type="AlphaFoldDB" id="A0A6I2L2A9"/>
<evidence type="ECO:0000313" key="2">
    <source>
        <dbReference type="Proteomes" id="UP000433309"/>
    </source>
</evidence>
<keyword evidence="2" id="KW-1185">Reference proteome</keyword>
<proteinExistence type="predicted"/>
<evidence type="ECO:0008006" key="3">
    <source>
        <dbReference type="Google" id="ProtNLM"/>
    </source>
</evidence>
<comment type="caution">
    <text evidence="1">The sequence shown here is derived from an EMBL/GenBank/DDBJ whole genome shotgun (WGS) entry which is preliminary data.</text>
</comment>
<evidence type="ECO:0000313" key="1">
    <source>
        <dbReference type="EMBL" id="MRW90954.1"/>
    </source>
</evidence>
<dbReference type="Proteomes" id="UP000433309">
    <property type="component" value="Unassembled WGS sequence"/>
</dbReference>
<gene>
    <name evidence="1" type="ORF">GJ699_13240</name>
</gene>
<organism evidence="1 2">
    <name type="scientific">Duganella guangzhouensis</name>
    <dbReference type="NCBI Taxonomy" id="2666084"/>
    <lineage>
        <taxon>Bacteria</taxon>
        <taxon>Pseudomonadati</taxon>
        <taxon>Pseudomonadota</taxon>
        <taxon>Betaproteobacteria</taxon>
        <taxon>Burkholderiales</taxon>
        <taxon>Oxalobacteraceae</taxon>
        <taxon>Telluria group</taxon>
        <taxon>Duganella</taxon>
    </lineage>
</organism>
<reference evidence="1 2" key="1">
    <citation type="submission" date="2019-11" db="EMBL/GenBank/DDBJ databases">
        <title>Novel species isolated from a subtropical stream in China.</title>
        <authorList>
            <person name="Lu H."/>
        </authorList>
    </citation>
    <scope>NUCLEOTIDE SEQUENCE [LARGE SCALE GENOMIC DNA]</scope>
    <source>
        <strain evidence="1 2">FT80W</strain>
    </source>
</reference>
<protein>
    <recommendedName>
        <fullName evidence="3">Ribbon-helix-helix protein, CopG family</fullName>
    </recommendedName>
</protein>
<accession>A0A6I2L2A9</accession>
<dbReference type="EMBL" id="WKJK01000006">
    <property type="protein sequence ID" value="MRW90954.1"/>
    <property type="molecule type" value="Genomic_DNA"/>
</dbReference>